<accession>A0A4R2N6U3</accession>
<evidence type="ECO:0000256" key="6">
    <source>
        <dbReference type="SAM" id="Phobius"/>
    </source>
</evidence>
<evidence type="ECO:0000256" key="5">
    <source>
        <dbReference type="ARBA" id="ARBA00023136"/>
    </source>
</evidence>
<feature type="transmembrane region" description="Helical" evidence="6">
    <location>
        <begin position="12"/>
        <end position="33"/>
    </location>
</feature>
<keyword evidence="4 6" id="KW-1133">Transmembrane helix</keyword>
<feature type="transmembrane region" description="Helical" evidence="6">
    <location>
        <begin position="82"/>
        <end position="105"/>
    </location>
</feature>
<proteinExistence type="predicted"/>
<evidence type="ECO:0000256" key="1">
    <source>
        <dbReference type="ARBA" id="ARBA00004651"/>
    </source>
</evidence>
<reference evidence="7 8" key="1">
    <citation type="submission" date="2019-03" db="EMBL/GenBank/DDBJ databases">
        <title>Genomic Encyclopedia of Type Strains, Phase IV (KMG-IV): sequencing the most valuable type-strain genomes for metagenomic binning, comparative biology and taxonomic classification.</title>
        <authorList>
            <person name="Goeker M."/>
        </authorList>
    </citation>
    <scope>NUCLEOTIDE SEQUENCE [LARGE SCALE GENOMIC DNA]</scope>
    <source>
        <strain evidence="7 8">DSM 16380</strain>
    </source>
</reference>
<dbReference type="GO" id="GO:0005886">
    <property type="term" value="C:plasma membrane"/>
    <property type="evidence" value="ECO:0007669"/>
    <property type="project" value="UniProtKB-SubCell"/>
</dbReference>
<organism evidence="7 8">
    <name type="scientific">Nicoletella semolina</name>
    <dbReference type="NCBI Taxonomy" id="271160"/>
    <lineage>
        <taxon>Bacteria</taxon>
        <taxon>Pseudomonadati</taxon>
        <taxon>Pseudomonadota</taxon>
        <taxon>Gammaproteobacteria</taxon>
        <taxon>Pasteurellales</taxon>
        <taxon>Pasteurellaceae</taxon>
        <taxon>Nicoletella</taxon>
    </lineage>
</organism>
<keyword evidence="5 6" id="KW-0472">Membrane</keyword>
<gene>
    <name evidence="7" type="ORF">EV693_1104</name>
</gene>
<evidence type="ECO:0000313" key="7">
    <source>
        <dbReference type="EMBL" id="TCP16624.1"/>
    </source>
</evidence>
<dbReference type="Proteomes" id="UP000295537">
    <property type="component" value="Unassembled WGS sequence"/>
</dbReference>
<keyword evidence="2" id="KW-1003">Cell membrane</keyword>
<dbReference type="EMBL" id="SLXJ01000010">
    <property type="protein sequence ID" value="TCP16624.1"/>
    <property type="molecule type" value="Genomic_DNA"/>
</dbReference>
<dbReference type="AlphaFoldDB" id="A0A4R2N6U3"/>
<evidence type="ECO:0000256" key="3">
    <source>
        <dbReference type="ARBA" id="ARBA00022692"/>
    </source>
</evidence>
<feature type="transmembrane region" description="Helical" evidence="6">
    <location>
        <begin position="39"/>
        <end position="61"/>
    </location>
</feature>
<dbReference type="InterPro" id="IPR005598">
    <property type="entry name" value="ATP_synth_I"/>
</dbReference>
<evidence type="ECO:0000313" key="8">
    <source>
        <dbReference type="Proteomes" id="UP000295537"/>
    </source>
</evidence>
<comment type="subcellular location">
    <subcellularLocation>
        <location evidence="1">Cell membrane</location>
        <topology evidence="1">Multi-pass membrane protein</topology>
    </subcellularLocation>
</comment>
<dbReference type="Pfam" id="PF03899">
    <property type="entry name" value="ATP-synt_I"/>
    <property type="match status" value="1"/>
</dbReference>
<evidence type="ECO:0000256" key="4">
    <source>
        <dbReference type="ARBA" id="ARBA00022989"/>
    </source>
</evidence>
<feature type="transmembrane region" description="Helical" evidence="6">
    <location>
        <begin position="111"/>
        <end position="132"/>
    </location>
</feature>
<keyword evidence="8" id="KW-1185">Reference proteome</keyword>
<protein>
    <submittedName>
        <fullName evidence="7">ATP synthase protein I</fullName>
    </submittedName>
</protein>
<sequence>MSAVITNAKRQYRLVLLIETMLILAIALVLIGISIKLSISFFIGSMGSFFPFVLSVFFVFFRKNIASSQKNGSSKTTNSAKVLYQSELLKWATTIVLFILVFTLYQTVDFISFFAGYFFSLLCNTVLPILIISRENKIKR</sequence>
<name>A0A4R2N6U3_9PAST</name>
<keyword evidence="3 6" id="KW-0812">Transmembrane</keyword>
<comment type="caution">
    <text evidence="7">The sequence shown here is derived from an EMBL/GenBank/DDBJ whole genome shotgun (WGS) entry which is preliminary data.</text>
</comment>
<evidence type="ECO:0000256" key="2">
    <source>
        <dbReference type="ARBA" id="ARBA00022475"/>
    </source>
</evidence>